<proteinExistence type="predicted"/>
<reference evidence="2 3" key="1">
    <citation type="journal article" date="2012" name="J. Bacteriol.">
        <title>Draft genome sequence of Thermus sp. strain RL, isolated from a hot water spring located atop the Himalayan ranges at Manikaran, India.</title>
        <authorList>
            <person name="Dwivedi V."/>
            <person name="Sangwan N."/>
            <person name="Nigam A."/>
            <person name="Garg N."/>
            <person name="Niharika N."/>
            <person name="Khurana P."/>
            <person name="Khurana J.P."/>
            <person name="Lal R."/>
        </authorList>
    </citation>
    <scope>NUCLEOTIDE SEQUENCE [LARGE SCALE GENOMIC DNA]</scope>
    <source>
        <strain evidence="2 3">RL</strain>
    </source>
</reference>
<feature type="transmembrane region" description="Helical" evidence="1">
    <location>
        <begin position="32"/>
        <end position="56"/>
    </location>
</feature>
<keyword evidence="3" id="KW-1185">Reference proteome</keyword>
<protein>
    <submittedName>
        <fullName evidence="2">Uncharacterized protein</fullName>
    </submittedName>
</protein>
<keyword evidence="1" id="KW-0812">Transmembrane</keyword>
<name>H7GHX5_9DEIN</name>
<dbReference type="EMBL" id="AIJQ01000016">
    <property type="protein sequence ID" value="EIA38571.1"/>
    <property type="molecule type" value="Genomic_DNA"/>
</dbReference>
<dbReference type="AlphaFoldDB" id="H7GHX5"/>
<evidence type="ECO:0000313" key="3">
    <source>
        <dbReference type="Proteomes" id="UP000053186"/>
    </source>
</evidence>
<accession>H7GHX5</accession>
<dbReference type="Proteomes" id="UP000053186">
    <property type="component" value="Unassembled WGS sequence"/>
</dbReference>
<keyword evidence="1" id="KW-1133">Transmembrane helix</keyword>
<evidence type="ECO:0000256" key="1">
    <source>
        <dbReference type="SAM" id="Phobius"/>
    </source>
</evidence>
<comment type="caution">
    <text evidence="2">The sequence shown here is derived from an EMBL/GenBank/DDBJ whole genome shotgun (WGS) entry which is preliminary data.</text>
</comment>
<evidence type="ECO:0000313" key="2">
    <source>
        <dbReference type="EMBL" id="EIA38571.1"/>
    </source>
</evidence>
<keyword evidence="1" id="KW-0472">Membrane</keyword>
<sequence>MYEAVLALHNLVRWLVLFFGLWALFRPEPRPGALFAHALTLQVVLGVILAFVSPYFQGLLAAFGEAMRAGGEARFFAAEHWVGGLWPWAWPTRGLPGRGEGSPGPGFFSAWPWGCFSSPSPGSGPWYGFRRREAHPGFGVEVPPGF</sequence>
<feature type="transmembrane region" description="Helical" evidence="1">
    <location>
        <begin position="6"/>
        <end position="25"/>
    </location>
</feature>
<dbReference type="PATRIC" id="fig|456163.3.peg.1860"/>
<gene>
    <name evidence="2" type="ORF">RLTM_09498</name>
</gene>
<organism evidence="2 3">
    <name type="scientific">Thermus parvatiensis</name>
    <dbReference type="NCBI Taxonomy" id="456163"/>
    <lineage>
        <taxon>Bacteria</taxon>
        <taxon>Thermotogati</taxon>
        <taxon>Deinococcota</taxon>
        <taxon>Deinococci</taxon>
        <taxon>Thermales</taxon>
        <taxon>Thermaceae</taxon>
        <taxon>Thermus</taxon>
    </lineage>
</organism>